<dbReference type="PANTHER" id="PTHR46581">
    <property type="entry name" value="ARABINOSYLTRANSFERASE RRA3"/>
    <property type="match status" value="1"/>
</dbReference>
<proteinExistence type="predicted"/>
<gene>
    <name evidence="4" type="ORF">APUTEX25_005498</name>
    <name evidence="3" type="ORF">F751_0102</name>
</gene>
<name>A0A087S9Q1_AUXPR</name>
<dbReference type="InterPro" id="IPR005069">
    <property type="entry name" value="Nucl-diP-sugar_transferase"/>
</dbReference>
<dbReference type="EMBL" id="QOKY01000169">
    <property type="protein sequence ID" value="RMZ55220.1"/>
    <property type="molecule type" value="Genomic_DNA"/>
</dbReference>
<dbReference type="STRING" id="3075.A0A087S9Q1"/>
<accession>A0A087S9Q1</accession>
<comment type="caution">
    <text evidence="3">The sequence shown here is derived from an EMBL/GenBank/DDBJ whole genome shotgun (WGS) entry which is preliminary data.</text>
</comment>
<dbReference type="AlphaFoldDB" id="A0A087S9Q1"/>
<feature type="domain" description="Nucleotide-diphospho-sugar transferase" evidence="2">
    <location>
        <begin position="111"/>
        <end position="330"/>
    </location>
</feature>
<evidence type="ECO:0000313" key="4">
    <source>
        <dbReference type="EMBL" id="RMZ55220.1"/>
    </source>
</evidence>
<keyword evidence="1" id="KW-1133">Transmembrane helix</keyword>
<dbReference type="PANTHER" id="PTHR46581:SF3">
    <property type="entry name" value="ARABINOSYLTRANSFERASE RRA3"/>
    <property type="match status" value="1"/>
</dbReference>
<keyword evidence="1" id="KW-0472">Membrane</keyword>
<evidence type="ECO:0000259" key="2">
    <source>
        <dbReference type="Pfam" id="PF03407"/>
    </source>
</evidence>
<dbReference type="Pfam" id="PF03407">
    <property type="entry name" value="Nucleotid_trans"/>
    <property type="match status" value="1"/>
</dbReference>
<dbReference type="GO" id="GO:0016757">
    <property type="term" value="F:glycosyltransferase activity"/>
    <property type="evidence" value="ECO:0007669"/>
    <property type="project" value="InterPro"/>
</dbReference>
<protein>
    <recommendedName>
        <fullName evidence="2">Nucleotide-diphospho-sugar transferase domain-containing protein</fullName>
    </recommendedName>
</protein>
<sequence>MEDDSQGKHKASDVRSRSALLTVALFAGICLGFMGAERVYLYNHGGAVATGGLMRSRVARSLGSKPANELERVLREVAPTGEVMIAISNMNLIHSESLTLWIQSLQRLPFKNWMVVAIDEQLRDYCKEKGINHYYRPVVIPGTQANTGDNHAISAMKFEILEEFLQLGWDVLLSDVDIITVQNPFDFLVRDSDVEGMSDGYDASTAYGEIYGVDDASMGWSRYAQGHKHMALNSGLFWLKANARTIRLMQRIAKRVNTERQWDQSVYNQEIFNLAHGEYTSPQVSVRVMDIYLFINSKTLFKYVRKLPLDQQKLPVMMHMNYHPEKTERMKAALKYFVEGDKKALDAFPDGSM</sequence>
<dbReference type="InterPro" id="IPR044290">
    <property type="entry name" value="RRA1/2/3"/>
</dbReference>
<keyword evidence="1" id="KW-0812">Transmembrane</keyword>
<evidence type="ECO:0000313" key="6">
    <source>
        <dbReference type="Proteomes" id="UP000279271"/>
    </source>
</evidence>
<evidence type="ECO:0000313" key="5">
    <source>
        <dbReference type="Proteomes" id="UP000028924"/>
    </source>
</evidence>
<dbReference type="KEGG" id="apro:F751_0102"/>
<dbReference type="Proteomes" id="UP000279271">
    <property type="component" value="Unassembled WGS sequence"/>
</dbReference>
<dbReference type="OrthoDB" id="540503at2759"/>
<reference evidence="4" key="3">
    <citation type="submission" date="2018-10" db="EMBL/GenBank/DDBJ databases">
        <authorList>
            <person name="Hovde B."/>
            <person name="Zhang X."/>
        </authorList>
    </citation>
    <scope>NUCLEOTIDE SEQUENCE [LARGE SCALE GENOMIC DNA]</scope>
    <source>
        <strain evidence="4">UTEX 25</strain>
    </source>
</reference>
<evidence type="ECO:0000256" key="1">
    <source>
        <dbReference type="SAM" id="Phobius"/>
    </source>
</evidence>
<feature type="transmembrane region" description="Helical" evidence="1">
    <location>
        <begin position="18"/>
        <end position="36"/>
    </location>
</feature>
<dbReference type="GeneID" id="23611493"/>
<evidence type="ECO:0000313" key="3">
    <source>
        <dbReference type="EMBL" id="KFM22455.1"/>
    </source>
</evidence>
<dbReference type="GO" id="GO:0080147">
    <property type="term" value="P:root hair cell development"/>
    <property type="evidence" value="ECO:0007669"/>
    <property type="project" value="InterPro"/>
</dbReference>
<reference evidence="3 5" key="1">
    <citation type="journal article" date="2014" name="BMC Genomics">
        <title>Oil accumulation mechanisms of the oleaginous microalga Chlorella protothecoides revealed through its genome, transcriptomes, and proteomes.</title>
        <authorList>
            <person name="Gao C."/>
            <person name="Wang Y."/>
            <person name="Shen Y."/>
            <person name="Yan D."/>
            <person name="He X."/>
            <person name="Dai J."/>
            <person name="Wu Q."/>
        </authorList>
    </citation>
    <scope>NUCLEOTIDE SEQUENCE [LARGE SCALE GENOMIC DNA]</scope>
    <source>
        <strain evidence="3 5">0710</strain>
    </source>
</reference>
<reference evidence="6" key="2">
    <citation type="journal article" date="2018" name="Algal Res.">
        <title>Characterization of plant carbon substrate utilization by Auxenochlorella protothecoides.</title>
        <authorList>
            <person name="Vogler B.W."/>
            <person name="Starkenburg S.R."/>
            <person name="Sudasinghe N."/>
            <person name="Schambach J.Y."/>
            <person name="Rollin J.A."/>
            <person name="Pattathil S."/>
            <person name="Barry A.N."/>
        </authorList>
    </citation>
    <scope>NUCLEOTIDE SEQUENCE [LARGE SCALE GENOMIC DNA]</scope>
    <source>
        <strain evidence="6">UTEX 25</strain>
    </source>
</reference>
<dbReference type="EMBL" id="APJO01000809">
    <property type="protein sequence ID" value="KFM22455.1"/>
    <property type="molecule type" value="Genomic_DNA"/>
</dbReference>
<dbReference type="eggNOG" id="ENOG502SIA1">
    <property type="taxonomic scope" value="Eukaryota"/>
</dbReference>
<keyword evidence="5" id="KW-1185">Reference proteome</keyword>
<dbReference type="RefSeq" id="XP_011399881.1">
    <property type="nucleotide sequence ID" value="XM_011401579.1"/>
</dbReference>
<reference evidence="4" key="4">
    <citation type="submission" date="2018-11" db="EMBL/GenBank/DDBJ databases">
        <title>Characterization of plant carbon substrate utilization by Auxenochlorella protothecoides.</title>
        <authorList>
            <person name="Vogler B.W."/>
            <person name="Starkenburg S.R."/>
            <person name="Sudasinghe N."/>
            <person name="Schambach J.Y."/>
            <person name="Rollin J.A."/>
            <person name="Pattathil S."/>
            <person name="Barry A.N."/>
        </authorList>
    </citation>
    <scope>NUCLEOTIDE SEQUENCE [LARGE SCALE GENOMIC DNA]</scope>
    <source>
        <strain evidence="4">UTEX 25</strain>
    </source>
</reference>
<organism evidence="3 5">
    <name type="scientific">Auxenochlorella protothecoides</name>
    <name type="common">Green microalga</name>
    <name type="synonym">Chlorella protothecoides</name>
    <dbReference type="NCBI Taxonomy" id="3075"/>
    <lineage>
        <taxon>Eukaryota</taxon>
        <taxon>Viridiplantae</taxon>
        <taxon>Chlorophyta</taxon>
        <taxon>core chlorophytes</taxon>
        <taxon>Trebouxiophyceae</taxon>
        <taxon>Chlorellales</taxon>
        <taxon>Chlorellaceae</taxon>
        <taxon>Auxenochlorella</taxon>
    </lineage>
</organism>
<dbReference type="Proteomes" id="UP000028924">
    <property type="component" value="Unassembled WGS sequence"/>
</dbReference>